<dbReference type="AlphaFoldDB" id="A0A6V8PZP9"/>
<dbReference type="GO" id="GO:0046961">
    <property type="term" value="F:proton-transporting ATPase activity, rotational mechanism"/>
    <property type="evidence" value="ECO:0007669"/>
    <property type="project" value="InterPro"/>
</dbReference>
<dbReference type="RefSeq" id="WP_176232081.1">
    <property type="nucleotide sequence ID" value="NZ_BLSC01000247.1"/>
</dbReference>
<proteinExistence type="predicted"/>
<comment type="caution">
    <text evidence="3">The sequence shown here is derived from an EMBL/GenBank/DDBJ whole genome shotgun (WGS) entry which is preliminary data.</text>
</comment>
<feature type="non-terminal residue" evidence="3">
    <location>
        <position position="1"/>
    </location>
</feature>
<dbReference type="EMBL" id="BLSC01000247">
    <property type="protein sequence ID" value="GFP37972.1"/>
    <property type="molecule type" value="Genomic_DNA"/>
</dbReference>
<dbReference type="InterPro" id="IPR044911">
    <property type="entry name" value="V-type_ATPase_csu/dsu_dom_3"/>
</dbReference>
<accession>A0A6V8PZP9</accession>
<dbReference type="InterPro" id="IPR036079">
    <property type="entry name" value="ATPase_csu/dsu_sf"/>
</dbReference>
<evidence type="ECO:0000313" key="4">
    <source>
        <dbReference type="Proteomes" id="UP000561271"/>
    </source>
</evidence>
<dbReference type="Gene3D" id="1.10.132.50">
    <property type="entry name" value="ATP synthase (C/AC39) subunit, domain 3"/>
    <property type="match status" value="1"/>
</dbReference>
<organism evidence="3 4">
    <name type="scientific">Candidatus Hakubella thermalkaliphila</name>
    <dbReference type="NCBI Taxonomy" id="2754717"/>
    <lineage>
        <taxon>Bacteria</taxon>
        <taxon>Bacillati</taxon>
        <taxon>Actinomycetota</taxon>
        <taxon>Actinomycetota incertae sedis</taxon>
        <taxon>Candidatus Hakubellales</taxon>
        <taxon>Candidatus Hakubellaceae</taxon>
        <taxon>Candidatus Hakubella</taxon>
    </lineage>
</organism>
<sequence>GTEYYYLVRESLERGPAFLEVIMSDFVAQKIAEFKYLIIGPEPVLKYLLLKENEVRMVKLILLGKIWSIPKDRVRAQLREMYA</sequence>
<keyword evidence="2" id="KW-0406">Ion transport</keyword>
<dbReference type="SUPFAM" id="SSF103486">
    <property type="entry name" value="V-type ATP synthase subunit C"/>
    <property type="match status" value="1"/>
</dbReference>
<evidence type="ECO:0000256" key="1">
    <source>
        <dbReference type="ARBA" id="ARBA00022448"/>
    </source>
</evidence>
<protein>
    <submittedName>
        <fullName evidence="3">V/A-type H+/Na+-transporting ATPase subunit C</fullName>
    </submittedName>
</protein>
<name>A0A6V8PZP9_9ACTN</name>
<gene>
    <name evidence="3" type="ORF">HKBW3S44_01652</name>
</gene>
<evidence type="ECO:0000313" key="3">
    <source>
        <dbReference type="EMBL" id="GFP37972.1"/>
    </source>
</evidence>
<evidence type="ECO:0000256" key="2">
    <source>
        <dbReference type="ARBA" id="ARBA00023065"/>
    </source>
</evidence>
<keyword evidence="1" id="KW-0813">Transport</keyword>
<dbReference type="Proteomes" id="UP000561271">
    <property type="component" value="Unassembled WGS sequence"/>
</dbReference>
<dbReference type="Pfam" id="PF01992">
    <property type="entry name" value="vATP-synt_AC39"/>
    <property type="match status" value="1"/>
</dbReference>
<dbReference type="InterPro" id="IPR002843">
    <property type="entry name" value="ATPase_V0-cplx_csu/dsu"/>
</dbReference>
<reference evidence="3 4" key="1">
    <citation type="journal article" date="2020" name="Front. Microbiol.">
        <title>Single-cell genomics of novel Actinobacteria with the Wood-Ljungdahl pathway discovered in a serpentinizing system.</title>
        <authorList>
            <person name="Merino N."/>
            <person name="Kawai M."/>
            <person name="Boyd E.S."/>
            <person name="Colman D.R."/>
            <person name="McGlynn S.E."/>
            <person name="Nealson K.H."/>
            <person name="Kurokawa K."/>
            <person name="Hongoh Y."/>
        </authorList>
    </citation>
    <scope>NUCLEOTIDE SEQUENCE [LARGE SCALE GENOMIC DNA]</scope>
    <source>
        <strain evidence="3 4">S44</strain>
    </source>
</reference>